<dbReference type="InterPro" id="IPR025475">
    <property type="entry name" value="DUF4326"/>
</dbReference>
<feature type="compositionally biased region" description="Polar residues" evidence="1">
    <location>
        <begin position="225"/>
        <end position="234"/>
    </location>
</feature>
<accession>A0A0G4GIR3</accession>
<name>A0A0G4GIR3_9ALVE</name>
<dbReference type="AlphaFoldDB" id="A0A0G4GIR3"/>
<evidence type="ECO:0000256" key="1">
    <source>
        <dbReference type="SAM" id="MobiDB-lite"/>
    </source>
</evidence>
<organism evidence="3">
    <name type="scientific">Chromera velia CCMP2878</name>
    <dbReference type="NCBI Taxonomy" id="1169474"/>
    <lineage>
        <taxon>Eukaryota</taxon>
        <taxon>Sar</taxon>
        <taxon>Alveolata</taxon>
        <taxon>Colpodellida</taxon>
        <taxon>Chromeraceae</taxon>
        <taxon>Chromera</taxon>
    </lineage>
</organism>
<proteinExistence type="predicted"/>
<feature type="domain" description="DUF4326" evidence="2">
    <location>
        <begin position="18"/>
        <end position="115"/>
    </location>
</feature>
<reference evidence="3" key="1">
    <citation type="submission" date="2014-11" db="EMBL/GenBank/DDBJ databases">
        <authorList>
            <person name="Otto D Thomas"/>
            <person name="Naeem Raeece"/>
        </authorList>
    </citation>
    <scope>NUCLEOTIDE SEQUENCE</scope>
</reference>
<dbReference type="VEuPathDB" id="CryptoDB:Cvel_22063"/>
<feature type="compositionally biased region" description="Low complexity" evidence="1">
    <location>
        <begin position="152"/>
        <end position="161"/>
    </location>
</feature>
<evidence type="ECO:0000313" key="3">
    <source>
        <dbReference type="EMBL" id="CEM29722.1"/>
    </source>
</evidence>
<sequence>MSVVNVKVAFIRPKYANLREWRADPQNVYIGRRGVVFVDGRRYPESDSPFANPFKISKSVSGETVLVNFEEYMRDRLKAEKEKGQTGLLDSLLDLKGKTLGCWCAPEGCHGHVLLRLISEFSSKRSATVTGAEGKDRLNRAPGLPRTEEGHSSGAAASGSGQRPSIMIQSNMESQSEAGGKDVEEGKKKRKMEEIRQSEHAEAEADGKRQRKERDSEFGDESDAESQQKQTSPRQDTKAGR</sequence>
<protein>
    <recommendedName>
        <fullName evidence="2">DUF4326 domain-containing protein</fullName>
    </recommendedName>
</protein>
<feature type="region of interest" description="Disordered" evidence="1">
    <location>
        <begin position="126"/>
        <end position="241"/>
    </location>
</feature>
<evidence type="ECO:0000259" key="2">
    <source>
        <dbReference type="Pfam" id="PF14216"/>
    </source>
</evidence>
<feature type="compositionally biased region" description="Basic and acidic residues" evidence="1">
    <location>
        <begin position="179"/>
        <end position="217"/>
    </location>
</feature>
<dbReference type="Pfam" id="PF14216">
    <property type="entry name" value="DUF4326"/>
    <property type="match status" value="1"/>
</dbReference>
<feature type="compositionally biased region" description="Polar residues" evidence="1">
    <location>
        <begin position="167"/>
        <end position="177"/>
    </location>
</feature>
<dbReference type="EMBL" id="CDMZ01001250">
    <property type="protein sequence ID" value="CEM29722.1"/>
    <property type="molecule type" value="Genomic_DNA"/>
</dbReference>
<gene>
    <name evidence="3" type="ORF">Cvel_22063</name>
</gene>